<feature type="domain" description="RimM N-terminal" evidence="6">
    <location>
        <begin position="7"/>
        <end position="85"/>
    </location>
</feature>
<accession>A0A9X8Y9J3</accession>
<dbReference type="GO" id="GO:0043022">
    <property type="term" value="F:ribosome binding"/>
    <property type="evidence" value="ECO:0007669"/>
    <property type="project" value="InterPro"/>
</dbReference>
<dbReference type="InterPro" id="IPR036976">
    <property type="entry name" value="RimM_N_sf"/>
</dbReference>
<dbReference type="GO" id="GO:0006364">
    <property type="term" value="P:rRNA processing"/>
    <property type="evidence" value="ECO:0007669"/>
    <property type="project" value="UniProtKB-UniRule"/>
</dbReference>
<dbReference type="GO" id="GO:0005840">
    <property type="term" value="C:ribosome"/>
    <property type="evidence" value="ECO:0007669"/>
    <property type="project" value="InterPro"/>
</dbReference>
<name>A0A9X8Y9J3_9FIRM</name>
<dbReference type="SUPFAM" id="SSF50346">
    <property type="entry name" value="PRC-barrel domain"/>
    <property type="match status" value="1"/>
</dbReference>
<dbReference type="RefSeq" id="WP_132083844.1">
    <property type="nucleotide sequence ID" value="NZ_SLUK01000001.1"/>
</dbReference>
<protein>
    <recommendedName>
        <fullName evidence="5">Ribosome maturation factor RimM</fullName>
    </recommendedName>
</protein>
<evidence type="ECO:0000259" key="6">
    <source>
        <dbReference type="Pfam" id="PF01782"/>
    </source>
</evidence>
<dbReference type="PANTHER" id="PTHR33692">
    <property type="entry name" value="RIBOSOME MATURATION FACTOR RIMM"/>
    <property type="match status" value="1"/>
</dbReference>
<dbReference type="GO" id="GO:0042274">
    <property type="term" value="P:ribosomal small subunit biogenesis"/>
    <property type="evidence" value="ECO:0007669"/>
    <property type="project" value="UniProtKB-UniRule"/>
</dbReference>
<organism evidence="8 9">
    <name type="scientific">Harryflintia acetispora</name>
    <dbReference type="NCBI Taxonomy" id="1849041"/>
    <lineage>
        <taxon>Bacteria</taxon>
        <taxon>Bacillati</taxon>
        <taxon>Bacillota</taxon>
        <taxon>Clostridia</taxon>
        <taxon>Eubacteriales</taxon>
        <taxon>Oscillospiraceae</taxon>
        <taxon>Harryflintia</taxon>
    </lineage>
</organism>
<comment type="subunit">
    <text evidence="5">Binds ribosomal protein uS19.</text>
</comment>
<comment type="caution">
    <text evidence="8">The sequence shown here is derived from an EMBL/GenBank/DDBJ whole genome shotgun (WGS) entry which is preliminary data.</text>
</comment>
<dbReference type="InterPro" id="IPR056792">
    <property type="entry name" value="PRC_RimM"/>
</dbReference>
<dbReference type="PANTHER" id="PTHR33692:SF1">
    <property type="entry name" value="RIBOSOME MATURATION FACTOR RIMM"/>
    <property type="match status" value="1"/>
</dbReference>
<dbReference type="Gene3D" id="2.40.30.60">
    <property type="entry name" value="RimM"/>
    <property type="match status" value="1"/>
</dbReference>
<dbReference type="Proteomes" id="UP000294682">
    <property type="component" value="Unassembled WGS sequence"/>
</dbReference>
<comment type="similarity">
    <text evidence="5">Belongs to the RimM family.</text>
</comment>
<keyword evidence="3 5" id="KW-0698">rRNA processing</keyword>
<reference evidence="8 9" key="1">
    <citation type="submission" date="2019-03" db="EMBL/GenBank/DDBJ databases">
        <title>Genomic Encyclopedia of Type Strains, Phase IV (KMG-IV): sequencing the most valuable type-strain genomes for metagenomic binning, comparative biology and taxonomic classification.</title>
        <authorList>
            <person name="Goeker M."/>
        </authorList>
    </citation>
    <scope>NUCLEOTIDE SEQUENCE [LARGE SCALE GENOMIC DNA]</scope>
    <source>
        <strain evidence="8 9">DSM 100433</strain>
    </source>
</reference>
<dbReference type="AlphaFoldDB" id="A0A9X8Y9J3"/>
<feature type="domain" description="Ribosome maturation factor RimM PRC barrel" evidence="7">
    <location>
        <begin position="97"/>
        <end position="165"/>
    </location>
</feature>
<evidence type="ECO:0000313" key="8">
    <source>
        <dbReference type="EMBL" id="TCL45518.1"/>
    </source>
</evidence>
<dbReference type="InterPro" id="IPR011961">
    <property type="entry name" value="RimM"/>
</dbReference>
<evidence type="ECO:0000256" key="2">
    <source>
        <dbReference type="ARBA" id="ARBA00022517"/>
    </source>
</evidence>
<evidence type="ECO:0000256" key="1">
    <source>
        <dbReference type="ARBA" id="ARBA00022490"/>
    </source>
</evidence>
<evidence type="ECO:0000313" key="9">
    <source>
        <dbReference type="Proteomes" id="UP000294682"/>
    </source>
</evidence>
<comment type="function">
    <text evidence="5">An accessory protein needed during the final step in the assembly of 30S ribosomal subunit, possibly for assembly of the head region. Essential for efficient processing of 16S rRNA. May be needed both before and after RbfA during the maturation of 16S rRNA. It has affinity for free ribosomal 30S subunits but not for 70S ribosomes.</text>
</comment>
<sequence length="168" mass="18676">MKEYIETGKIVTTHGVRGEVKAEPWCDEPAFLAKRKRLHLGTVGNLVEVESGRVHKGMVLLKLRGVDSVEAGAALRGKVLYVHRDEIPLGEGEHLIQDIIGLQVFDADSGERYGELCDVTHTGANDVYHIRFPDGKERLIPAIPQVIVKIDVMCGRIDIRPLEGLFEE</sequence>
<dbReference type="Pfam" id="PF01782">
    <property type="entry name" value="RimM"/>
    <property type="match status" value="1"/>
</dbReference>
<evidence type="ECO:0000256" key="3">
    <source>
        <dbReference type="ARBA" id="ARBA00022552"/>
    </source>
</evidence>
<dbReference type="GO" id="GO:0005737">
    <property type="term" value="C:cytoplasm"/>
    <property type="evidence" value="ECO:0007669"/>
    <property type="project" value="UniProtKB-SubCell"/>
</dbReference>
<keyword evidence="2 5" id="KW-0690">Ribosome biogenesis</keyword>
<dbReference type="InterPro" id="IPR011033">
    <property type="entry name" value="PRC_barrel-like_sf"/>
</dbReference>
<keyword evidence="1 5" id="KW-0963">Cytoplasm</keyword>
<evidence type="ECO:0000256" key="4">
    <source>
        <dbReference type="ARBA" id="ARBA00023186"/>
    </source>
</evidence>
<dbReference type="NCBIfam" id="TIGR02273">
    <property type="entry name" value="16S_RimM"/>
    <property type="match status" value="1"/>
</dbReference>
<dbReference type="Pfam" id="PF24986">
    <property type="entry name" value="PRC_RimM"/>
    <property type="match status" value="1"/>
</dbReference>
<comment type="subcellular location">
    <subcellularLocation>
        <location evidence="5">Cytoplasm</location>
    </subcellularLocation>
</comment>
<dbReference type="InterPro" id="IPR009000">
    <property type="entry name" value="Transl_B-barrel_sf"/>
</dbReference>
<dbReference type="EMBL" id="SLUK01000001">
    <property type="protein sequence ID" value="TCL45518.1"/>
    <property type="molecule type" value="Genomic_DNA"/>
</dbReference>
<keyword evidence="9" id="KW-1185">Reference proteome</keyword>
<dbReference type="HAMAP" id="MF_00014">
    <property type="entry name" value="Ribosome_mat_RimM"/>
    <property type="match status" value="1"/>
</dbReference>
<dbReference type="Gene3D" id="2.30.30.240">
    <property type="entry name" value="PRC-barrel domain"/>
    <property type="match status" value="1"/>
</dbReference>
<comment type="domain">
    <text evidence="5">The PRC barrel domain binds ribosomal protein uS19.</text>
</comment>
<evidence type="ECO:0000259" key="7">
    <source>
        <dbReference type="Pfam" id="PF24986"/>
    </source>
</evidence>
<proteinExistence type="inferred from homology"/>
<evidence type="ECO:0000256" key="5">
    <source>
        <dbReference type="HAMAP-Rule" id="MF_00014"/>
    </source>
</evidence>
<keyword evidence="4 5" id="KW-0143">Chaperone</keyword>
<gene>
    <name evidence="5" type="primary">rimM</name>
    <name evidence="8" type="ORF">EDD78_101501</name>
</gene>
<dbReference type="SUPFAM" id="SSF50447">
    <property type="entry name" value="Translation proteins"/>
    <property type="match status" value="1"/>
</dbReference>
<dbReference type="InterPro" id="IPR002676">
    <property type="entry name" value="RimM_N"/>
</dbReference>